<dbReference type="EMBL" id="NSNE01000006">
    <property type="protein sequence ID" value="RPM17040.1"/>
    <property type="molecule type" value="Genomic_DNA"/>
</dbReference>
<evidence type="ECO:0000256" key="4">
    <source>
        <dbReference type="ARBA" id="ARBA00023159"/>
    </source>
</evidence>
<dbReference type="AlphaFoldDB" id="A0A0C6FFT5"/>
<keyword evidence="5" id="KW-0804">Transcription</keyword>
<keyword evidence="1" id="KW-0678">Repressor</keyword>
<dbReference type="InterPro" id="IPR014710">
    <property type="entry name" value="RmlC-like_jellyroll"/>
</dbReference>
<dbReference type="CDD" id="cd06124">
    <property type="entry name" value="cupin_NimR-like_N"/>
    <property type="match status" value="1"/>
</dbReference>
<evidence type="ECO:0000256" key="1">
    <source>
        <dbReference type="ARBA" id="ARBA00022491"/>
    </source>
</evidence>
<name>A0A0C6FFT5_PSEAI</name>
<dbReference type="Gene3D" id="1.10.10.60">
    <property type="entry name" value="Homeodomain-like"/>
    <property type="match status" value="1"/>
</dbReference>
<dbReference type="PANTHER" id="PTHR11019:SF159">
    <property type="entry name" value="TRANSCRIPTIONAL REGULATOR-RELATED"/>
    <property type="match status" value="1"/>
</dbReference>
<dbReference type="FunFam" id="1.10.10.60:FF:000132">
    <property type="entry name" value="AraC family transcriptional regulator"/>
    <property type="match status" value="1"/>
</dbReference>
<evidence type="ECO:0000259" key="6">
    <source>
        <dbReference type="PROSITE" id="PS01124"/>
    </source>
</evidence>
<dbReference type="InterPro" id="IPR009057">
    <property type="entry name" value="Homeodomain-like_sf"/>
</dbReference>
<dbReference type="Gene3D" id="2.60.120.10">
    <property type="entry name" value="Jelly Rolls"/>
    <property type="match status" value="1"/>
</dbReference>
<dbReference type="InterPro" id="IPR020449">
    <property type="entry name" value="Tscrpt_reg_AraC-type_HTH"/>
</dbReference>
<keyword evidence="2" id="KW-0805">Transcription regulation</keyword>
<evidence type="ECO:0000256" key="3">
    <source>
        <dbReference type="ARBA" id="ARBA00023125"/>
    </source>
</evidence>
<dbReference type="InterPro" id="IPR003313">
    <property type="entry name" value="AraC-bd"/>
</dbReference>
<dbReference type="RefSeq" id="WP_009875980.1">
    <property type="nucleotide sequence ID" value="NZ_AP014651.1"/>
</dbReference>
<dbReference type="SUPFAM" id="SSF51182">
    <property type="entry name" value="RmlC-like cupins"/>
    <property type="match status" value="1"/>
</dbReference>
<dbReference type="Pfam" id="PF12833">
    <property type="entry name" value="HTH_18"/>
    <property type="match status" value="1"/>
</dbReference>
<dbReference type="PANTHER" id="PTHR11019">
    <property type="entry name" value="HTH-TYPE TRANSCRIPTIONAL REGULATOR NIMR"/>
    <property type="match status" value="1"/>
</dbReference>
<dbReference type="PROSITE" id="PS01124">
    <property type="entry name" value="HTH_ARAC_FAMILY_2"/>
    <property type="match status" value="1"/>
</dbReference>
<evidence type="ECO:0000313" key="7">
    <source>
        <dbReference type="EMBL" id="RPM17040.1"/>
    </source>
</evidence>
<dbReference type="InterPro" id="IPR011051">
    <property type="entry name" value="RmlC_Cupin_sf"/>
</dbReference>
<organism evidence="7 8">
    <name type="scientific">Pseudomonas aeruginosa</name>
    <dbReference type="NCBI Taxonomy" id="287"/>
    <lineage>
        <taxon>Bacteria</taxon>
        <taxon>Pseudomonadati</taxon>
        <taxon>Pseudomonadota</taxon>
        <taxon>Gammaproteobacteria</taxon>
        <taxon>Pseudomonadales</taxon>
        <taxon>Pseudomonadaceae</taxon>
        <taxon>Pseudomonas</taxon>
    </lineage>
</organism>
<dbReference type="GO" id="GO:0043565">
    <property type="term" value="F:sequence-specific DNA binding"/>
    <property type="evidence" value="ECO:0007669"/>
    <property type="project" value="InterPro"/>
</dbReference>
<evidence type="ECO:0000313" key="8">
    <source>
        <dbReference type="Proteomes" id="UP000284767"/>
    </source>
</evidence>
<proteinExistence type="predicted"/>
<keyword evidence="3" id="KW-0238">DNA-binding</keyword>
<dbReference type="GO" id="GO:0003700">
    <property type="term" value="F:DNA-binding transcription factor activity"/>
    <property type="evidence" value="ECO:0007669"/>
    <property type="project" value="InterPro"/>
</dbReference>
<reference evidence="7 8" key="1">
    <citation type="submission" date="2017-08" db="EMBL/GenBank/DDBJ databases">
        <authorList>
            <person name="Feschi L."/>
            <person name="Jeukens J."/>
            <person name="Emond-Rheault J.-G."/>
            <person name="Kukavica-Ibrulj I."/>
            <person name="Boyle B."/>
            <person name="Levesque R.C."/>
        </authorList>
    </citation>
    <scope>NUCLEOTIDE SEQUENCE [LARGE SCALE GENOMIC DNA]</scope>
    <source>
        <strain evidence="7 8">PA-W36</strain>
    </source>
</reference>
<evidence type="ECO:0000256" key="2">
    <source>
        <dbReference type="ARBA" id="ARBA00023015"/>
    </source>
</evidence>
<reference evidence="7 8" key="2">
    <citation type="submission" date="2019-01" db="EMBL/GenBank/DDBJ databases">
        <title>The Pseudomonas aeruginosa pan-genome provides new insights on its population structure, horizontal gene transfer and pathogenicity.</title>
        <authorList>
            <person name="Freschi L."/>
            <person name="Vincent A.T."/>
            <person name="Jeukens J."/>
            <person name="Emond-Rheault J.-G."/>
            <person name="Kukavica-Ibrulj I."/>
            <person name="Dupont M.-J."/>
            <person name="Charette S.J."/>
            <person name="Boyle B."/>
            <person name="Levesque R.C."/>
        </authorList>
    </citation>
    <scope>NUCLEOTIDE SEQUENCE [LARGE SCALE GENOMIC DNA]</scope>
    <source>
        <strain evidence="7 8">PA-W36</strain>
    </source>
</reference>
<dbReference type="InterPro" id="IPR018060">
    <property type="entry name" value="HTH_AraC"/>
</dbReference>
<gene>
    <name evidence="7" type="ORF">IPC1295_12785</name>
</gene>
<dbReference type="Proteomes" id="UP000284767">
    <property type="component" value="Unassembled WGS sequence"/>
</dbReference>
<comment type="caution">
    <text evidence="7">The sequence shown here is derived from an EMBL/GenBank/DDBJ whole genome shotgun (WGS) entry which is preliminary data.</text>
</comment>
<dbReference type="Pfam" id="PF02311">
    <property type="entry name" value="AraC_binding"/>
    <property type="match status" value="1"/>
</dbReference>
<dbReference type="PROSITE" id="PS00041">
    <property type="entry name" value="HTH_ARAC_FAMILY_1"/>
    <property type="match status" value="1"/>
</dbReference>
<dbReference type="InterPro" id="IPR018062">
    <property type="entry name" value="HTH_AraC-typ_CS"/>
</dbReference>
<dbReference type="SMART" id="SM00342">
    <property type="entry name" value="HTH_ARAC"/>
    <property type="match status" value="1"/>
</dbReference>
<keyword evidence="4" id="KW-0010">Activator</keyword>
<protein>
    <submittedName>
        <fullName evidence="7">AraC family transcriptional regulator</fullName>
    </submittedName>
</protein>
<dbReference type="PRINTS" id="PR00032">
    <property type="entry name" value="HTHARAC"/>
</dbReference>
<accession>A0A0C6FFT5</accession>
<dbReference type="GO" id="GO:0009893">
    <property type="term" value="P:positive regulation of metabolic process"/>
    <property type="evidence" value="ECO:0007669"/>
    <property type="project" value="UniProtKB-ARBA"/>
</dbReference>
<evidence type="ECO:0000256" key="5">
    <source>
        <dbReference type="ARBA" id="ARBA00023163"/>
    </source>
</evidence>
<sequence>MRNASIEQYDATPRAVVAMGTDYPDGYLLPRHRHRRAQLLYGASGVMQVRTGDAGWVVPPQRAVWIPPGVEHEVRMLGVSTRSLYIEPGSATAMPAHCQVLAVSPLLRQLLLAAVDMPLEYDTEGRDGALATLLLHELAAAETLPLHVPLPPEPRWLALCEAFLVEPDIRASAERWAGLLHTSLRSFNRTFRRYTGLSFGAWKQRACVVQALARLAGGETVTAIALDCGYQSPAAFSTMFRRVLGQPPSAFQAGALRSPGGP</sequence>
<feature type="domain" description="HTH araC/xylS-type" evidence="6">
    <location>
        <begin position="154"/>
        <end position="254"/>
    </location>
</feature>
<dbReference type="SUPFAM" id="SSF46689">
    <property type="entry name" value="Homeodomain-like"/>
    <property type="match status" value="1"/>
</dbReference>